<feature type="compositionally biased region" description="Polar residues" evidence="1">
    <location>
        <begin position="1"/>
        <end position="20"/>
    </location>
</feature>
<organism evidence="4 5">
    <name type="scientific">Rothia mucilaginosa</name>
    <dbReference type="NCBI Taxonomy" id="43675"/>
    <lineage>
        <taxon>Bacteria</taxon>
        <taxon>Bacillati</taxon>
        <taxon>Actinomycetota</taxon>
        <taxon>Actinomycetes</taxon>
        <taxon>Micrococcales</taxon>
        <taxon>Micrococcaceae</taxon>
        <taxon>Rothia</taxon>
    </lineage>
</organism>
<evidence type="ECO:0000313" key="4">
    <source>
        <dbReference type="EMBL" id="MBF1658472.1"/>
    </source>
</evidence>
<protein>
    <recommendedName>
        <fullName evidence="3">DUF6318 domain-containing protein</fullName>
    </recommendedName>
</protein>
<dbReference type="EMBL" id="JABZXL010000002">
    <property type="protein sequence ID" value="MBF1658472.1"/>
    <property type="molecule type" value="Genomic_DNA"/>
</dbReference>
<reference evidence="4" key="1">
    <citation type="submission" date="2020-04" db="EMBL/GenBank/DDBJ databases">
        <title>Deep metagenomics examines the oral microbiome during advanced dental caries in children, revealing novel taxa and co-occurrences with host molecules.</title>
        <authorList>
            <person name="Baker J.L."/>
            <person name="Morton J.T."/>
            <person name="Dinis M."/>
            <person name="Alvarez R."/>
            <person name="Tran N.C."/>
            <person name="Knight R."/>
            <person name="Edlund A."/>
        </authorList>
    </citation>
    <scope>NUCLEOTIDE SEQUENCE</scope>
    <source>
        <strain evidence="4">JCVI_29_bin.11</strain>
    </source>
</reference>
<comment type="caution">
    <text evidence="4">The sequence shown here is derived from an EMBL/GenBank/DDBJ whole genome shotgun (WGS) entry which is preliminary data.</text>
</comment>
<evidence type="ECO:0000256" key="1">
    <source>
        <dbReference type="SAM" id="MobiDB-lite"/>
    </source>
</evidence>
<dbReference type="InterPro" id="IPR046281">
    <property type="entry name" value="DUF6318"/>
</dbReference>
<dbReference type="Proteomes" id="UP000713964">
    <property type="component" value="Unassembled WGS sequence"/>
</dbReference>
<proteinExistence type="predicted"/>
<keyword evidence="2" id="KW-0812">Transmembrane</keyword>
<evidence type="ECO:0000256" key="2">
    <source>
        <dbReference type="SAM" id="Phobius"/>
    </source>
</evidence>
<dbReference type="Pfam" id="PF19843">
    <property type="entry name" value="DUF6318"/>
    <property type="match status" value="1"/>
</dbReference>
<gene>
    <name evidence="4" type="ORF">HXO58_01370</name>
</gene>
<feature type="transmembrane region" description="Helical" evidence="2">
    <location>
        <begin position="32"/>
        <end position="52"/>
    </location>
</feature>
<feature type="domain" description="DUF6318" evidence="3">
    <location>
        <begin position="111"/>
        <end position="268"/>
    </location>
</feature>
<keyword evidence="2" id="KW-1133">Transmembrane helix</keyword>
<name>A0A930PLW4_9MICC</name>
<sequence>MKENNNTPAPQESSTGNNPSEQKKNPKISRRVLLAGSVGVGAAVASGLYVAGSNLKFSSNERTSQEDTAWKRNQALAAAEPTTKIADEDNKNAAGGLYGRLVYTAYRKDGLYVPATRESPAQNVPYPVIQEKMNTYDISGMYLFFAYYNAAKNYGYLTGDLEPLAKIVDPEKVIFPNLYEFIDNNQGWIVSDQEIESYMVQTPGYGSREIQGRKIYKMQTELSIYGDTYFVYRDTGEVKYFRDMFHTDRHPTINFYGEFLDGRWVSVDENLQGDLLLPKGTSVAGYTK</sequence>
<evidence type="ECO:0000259" key="3">
    <source>
        <dbReference type="Pfam" id="PF19843"/>
    </source>
</evidence>
<evidence type="ECO:0000313" key="5">
    <source>
        <dbReference type="Proteomes" id="UP000713964"/>
    </source>
</evidence>
<feature type="region of interest" description="Disordered" evidence="1">
    <location>
        <begin position="1"/>
        <end position="27"/>
    </location>
</feature>
<accession>A0A930PLW4</accession>
<keyword evidence="2" id="KW-0472">Membrane</keyword>
<dbReference type="AlphaFoldDB" id="A0A930PLW4"/>